<evidence type="ECO:0000259" key="2">
    <source>
        <dbReference type="PROSITE" id="PS50011"/>
    </source>
</evidence>
<protein>
    <recommendedName>
        <fullName evidence="2">Protein kinase domain-containing protein</fullName>
    </recommendedName>
</protein>
<accession>A0AA88H3T1</accession>
<dbReference type="InterPro" id="IPR000719">
    <property type="entry name" value="Prot_kinase_dom"/>
</dbReference>
<name>A0AA88H3T1_ARTSF</name>
<dbReference type="Pfam" id="PF00069">
    <property type="entry name" value="Pkinase"/>
    <property type="match status" value="1"/>
</dbReference>
<dbReference type="Gene3D" id="1.10.510.10">
    <property type="entry name" value="Transferase(Phosphotransferase) domain 1"/>
    <property type="match status" value="1"/>
</dbReference>
<dbReference type="GO" id="GO:0005634">
    <property type="term" value="C:nucleus"/>
    <property type="evidence" value="ECO:0007669"/>
    <property type="project" value="TreeGrafter"/>
</dbReference>
<dbReference type="Gene3D" id="3.30.200.20">
    <property type="entry name" value="Phosphorylase Kinase, domain 1"/>
    <property type="match status" value="1"/>
</dbReference>
<sequence length="776" mass="89781">MPKDSDLGHGNEAKSTDSRQIYKKRLCFDFMSFRKTEGSNGWFQTIRPYDSHFNKRTKMCISANMKNPVYINKADSEVEYKNLENMTPFIQNVMVGIKTAVYRASGILHYFMSGVKRIFDNELLNHLQKLISVSNFNTDLLCSVKSESKSIKSIPIDVVPKDGDLDLGNGAKSHTNWQNYKKLSCADSLPFQKAQESIGWNQTTYQYDDHLNNRTEMCISARTKNPVYIKKVVSEVEYKQLENLTPIIQKVMVGNNTEVYRTSPIIHYYMSKVKRIFDNVMLKYRQKVAVFGEFSSVYKSMLAVSMRNSSFFLKPLQPVDSLYAVKPHVKRHLNFNQFQQRDESSDQYEFILGCKDSLYVETISHFGDEEQDPNPNKNLFSKLKSKIHLELRRIQEMAGLGVKKSMSLAKAVISRAVCDGVPSNISYASIGTCNPVKQLRTSMDMFNDKYSLSQIKLGDGRNGGVFLAKSKSNGREVAVKIVNLEDLIRDEISGISIPAEIYWLKKVKDINGCLKYIDYYYDEKNAIIVTEFQENWLSLDVFIYIMIHFKEQLQKHGIRDNWLTECLVLKIFQQIVSIVAKLEECGIAHRDLRANNMLIDVNFNVTLIDFDVARKMEDEITNPVLIYDHWFPPSEINSYHRTMKEKYNTLNYDFSESDKEIMEEMKRLYAIGPMTTWSLGVILAQLLLLEPDTFWESADSISEAVESRINECSVSPLVRKLLFMCLNQDPNKRPSTKEILDYLNLNLPYIINNQIKENKKFSFKRIESNIEYMIED</sequence>
<dbReference type="AlphaFoldDB" id="A0AA88H3T1"/>
<evidence type="ECO:0000313" key="3">
    <source>
        <dbReference type="EMBL" id="KAK2702844.1"/>
    </source>
</evidence>
<feature type="domain" description="Protein kinase" evidence="2">
    <location>
        <begin position="451"/>
        <end position="750"/>
    </location>
</feature>
<dbReference type="InterPro" id="IPR011009">
    <property type="entry name" value="Kinase-like_dom_sf"/>
</dbReference>
<dbReference type="GO" id="GO:0044773">
    <property type="term" value="P:mitotic DNA damage checkpoint signaling"/>
    <property type="evidence" value="ECO:0007669"/>
    <property type="project" value="TreeGrafter"/>
</dbReference>
<dbReference type="GO" id="GO:0005524">
    <property type="term" value="F:ATP binding"/>
    <property type="evidence" value="ECO:0007669"/>
    <property type="project" value="UniProtKB-UniRule"/>
</dbReference>
<dbReference type="Proteomes" id="UP001187531">
    <property type="component" value="Unassembled WGS sequence"/>
</dbReference>
<keyword evidence="1" id="KW-0547">Nucleotide-binding</keyword>
<comment type="caution">
    <text evidence="3">The sequence shown here is derived from an EMBL/GenBank/DDBJ whole genome shotgun (WGS) entry which is preliminary data.</text>
</comment>
<evidence type="ECO:0000256" key="1">
    <source>
        <dbReference type="PROSITE-ProRule" id="PRU10141"/>
    </source>
</evidence>
<dbReference type="PROSITE" id="PS50011">
    <property type="entry name" value="PROTEIN_KINASE_DOM"/>
    <property type="match status" value="1"/>
</dbReference>
<dbReference type="InterPro" id="IPR020635">
    <property type="entry name" value="Tyr_kinase_cat_dom"/>
</dbReference>
<dbReference type="SUPFAM" id="SSF56112">
    <property type="entry name" value="Protein kinase-like (PK-like)"/>
    <property type="match status" value="1"/>
</dbReference>
<proteinExistence type="predicted"/>
<reference evidence="3" key="1">
    <citation type="submission" date="2023-07" db="EMBL/GenBank/DDBJ databases">
        <title>Chromosome-level genome assembly of Artemia franciscana.</title>
        <authorList>
            <person name="Jo E."/>
        </authorList>
    </citation>
    <scope>NUCLEOTIDE SEQUENCE</scope>
    <source>
        <tissue evidence="3">Whole body</tissue>
    </source>
</reference>
<dbReference type="PANTHER" id="PTHR44167">
    <property type="entry name" value="OVARIAN-SPECIFIC SERINE/THREONINE-PROTEIN KINASE LOK-RELATED"/>
    <property type="match status" value="1"/>
</dbReference>
<keyword evidence="4" id="KW-1185">Reference proteome</keyword>
<dbReference type="GO" id="GO:0004713">
    <property type="term" value="F:protein tyrosine kinase activity"/>
    <property type="evidence" value="ECO:0007669"/>
    <property type="project" value="InterPro"/>
</dbReference>
<dbReference type="EMBL" id="JAVRJZ010000156">
    <property type="protein sequence ID" value="KAK2702844.1"/>
    <property type="molecule type" value="Genomic_DNA"/>
</dbReference>
<keyword evidence="1" id="KW-0067">ATP-binding</keyword>
<dbReference type="InterPro" id="IPR017441">
    <property type="entry name" value="Protein_kinase_ATP_BS"/>
</dbReference>
<dbReference type="GO" id="GO:0004674">
    <property type="term" value="F:protein serine/threonine kinase activity"/>
    <property type="evidence" value="ECO:0007669"/>
    <property type="project" value="TreeGrafter"/>
</dbReference>
<dbReference type="PROSITE" id="PS00107">
    <property type="entry name" value="PROTEIN_KINASE_ATP"/>
    <property type="match status" value="1"/>
</dbReference>
<gene>
    <name evidence="3" type="ORF">QYM36_018564</name>
</gene>
<feature type="binding site" evidence="1">
    <location>
        <position position="480"/>
    </location>
    <ligand>
        <name>ATP</name>
        <dbReference type="ChEBI" id="CHEBI:30616"/>
    </ligand>
</feature>
<organism evidence="3 4">
    <name type="scientific">Artemia franciscana</name>
    <name type="common">Brine shrimp</name>
    <name type="synonym">Artemia sanfranciscana</name>
    <dbReference type="NCBI Taxonomy" id="6661"/>
    <lineage>
        <taxon>Eukaryota</taxon>
        <taxon>Metazoa</taxon>
        <taxon>Ecdysozoa</taxon>
        <taxon>Arthropoda</taxon>
        <taxon>Crustacea</taxon>
        <taxon>Branchiopoda</taxon>
        <taxon>Anostraca</taxon>
        <taxon>Artemiidae</taxon>
        <taxon>Artemia</taxon>
    </lineage>
</organism>
<dbReference type="CDD" id="cd00180">
    <property type="entry name" value="PKc"/>
    <property type="match status" value="1"/>
</dbReference>
<evidence type="ECO:0000313" key="4">
    <source>
        <dbReference type="Proteomes" id="UP001187531"/>
    </source>
</evidence>
<dbReference type="SMART" id="SM00219">
    <property type="entry name" value="TyrKc"/>
    <property type="match status" value="1"/>
</dbReference>
<dbReference type="PANTHER" id="PTHR44167:SF24">
    <property type="entry name" value="SERINE_THREONINE-PROTEIN KINASE CHK2"/>
    <property type="match status" value="1"/>
</dbReference>